<proteinExistence type="predicted"/>
<evidence type="ECO:0000313" key="3">
    <source>
        <dbReference type="Proteomes" id="UP000886742"/>
    </source>
</evidence>
<protein>
    <submittedName>
        <fullName evidence="2">AsmA family protein</fullName>
    </submittedName>
</protein>
<accession>A0A9D1FHG3</accession>
<dbReference type="InterPro" id="IPR052894">
    <property type="entry name" value="AsmA-related"/>
</dbReference>
<sequence length="699" mass="75817">MAKKKKKEGTFFKIMRVLTLFVMGLVVAVIIALSQINLEALRGDVLSVLQDATGLPVEIDGAVSWKLSLRPQIELNQVRIPNAAWARHKDAFSAEKIDVRLDLISLFQDRPTIQNIKIYDASICIEQNDKGEFSIAPKIKDASSEAAATPGAVGPTDFPFVDPGLGGLEVQNLDIDILGAEYSLDGFQIRYMPRTDTREYSGWIKSNADVFPFILSFSKYNAERRVYPVRIAFATGGDALIANVALEGTSKAPIDFIIKGDIPDTTALGNIFNLNLTQMPAVKVNISGGYDWQKLSLRNSSIKVRGNTLAFSGVVDWSGKMPNITATLESKSINLLELFPDLYGRPWVRPDRELNVFHDIPLFGAEFLKFNLDLHVLLDNFIVYRDFNLRDVDATVTVNNGHGRVDAAVKIADGPVRAAANVDIDADGRMYVQMGGQGRGIVIGTLLNQIHIDNFISDLPVDFETYVEANGTNLSELMQTVTGPVRVYSSAPGYAHSALVANMYGTDFLTTLRHSIQDLFRSEKKYNQIKISCVSVNTKLRDGLIETQNGVAVETNAINVRLAGSLDLGDEDIQLALTTVPVRGLKLSLTGNVVNSIEITGNLAEPTIQISGAAVAGKVASATGIGLLLAPFTGGIGLVAGAGVGLLAGDLLENWLADDNPCETALERGAPRRRDDPQWMDTSVTELVNNILNNNSIGG</sequence>
<dbReference type="Pfam" id="PF05170">
    <property type="entry name" value="AsmA"/>
    <property type="match status" value="1"/>
</dbReference>
<evidence type="ECO:0000313" key="2">
    <source>
        <dbReference type="EMBL" id="HIS71193.1"/>
    </source>
</evidence>
<dbReference type="AlphaFoldDB" id="A0A9D1FHG3"/>
<dbReference type="Proteomes" id="UP000886742">
    <property type="component" value="Unassembled WGS sequence"/>
</dbReference>
<comment type="caution">
    <text evidence="2">The sequence shown here is derived from an EMBL/GenBank/DDBJ whole genome shotgun (WGS) entry which is preliminary data.</text>
</comment>
<reference evidence="2" key="1">
    <citation type="submission" date="2020-10" db="EMBL/GenBank/DDBJ databases">
        <authorList>
            <person name="Gilroy R."/>
        </authorList>
    </citation>
    <scope>NUCLEOTIDE SEQUENCE</scope>
    <source>
        <strain evidence="2">ChiGjej3B3-5194</strain>
    </source>
</reference>
<dbReference type="GO" id="GO:0005886">
    <property type="term" value="C:plasma membrane"/>
    <property type="evidence" value="ECO:0007669"/>
    <property type="project" value="TreeGrafter"/>
</dbReference>
<dbReference type="GO" id="GO:0090313">
    <property type="term" value="P:regulation of protein targeting to membrane"/>
    <property type="evidence" value="ECO:0007669"/>
    <property type="project" value="TreeGrafter"/>
</dbReference>
<name>A0A9D1FHG3_9PROT</name>
<feature type="domain" description="AsmA" evidence="1">
    <location>
        <begin position="13"/>
        <end position="149"/>
    </location>
</feature>
<dbReference type="PANTHER" id="PTHR30441:SF8">
    <property type="entry name" value="DUF748 DOMAIN-CONTAINING PROTEIN"/>
    <property type="match status" value="1"/>
</dbReference>
<dbReference type="PANTHER" id="PTHR30441">
    <property type="entry name" value="DUF748 DOMAIN-CONTAINING PROTEIN"/>
    <property type="match status" value="1"/>
</dbReference>
<organism evidence="2 3">
    <name type="scientific">Candidatus Enterousia intestinigallinarum</name>
    <dbReference type="NCBI Taxonomy" id="2840790"/>
    <lineage>
        <taxon>Bacteria</taxon>
        <taxon>Pseudomonadati</taxon>
        <taxon>Pseudomonadota</taxon>
        <taxon>Alphaproteobacteria</taxon>
        <taxon>Candidatus Enterousia</taxon>
    </lineage>
</organism>
<reference evidence="2" key="2">
    <citation type="journal article" date="2021" name="PeerJ">
        <title>Extensive microbial diversity within the chicken gut microbiome revealed by metagenomics and culture.</title>
        <authorList>
            <person name="Gilroy R."/>
            <person name="Ravi A."/>
            <person name="Getino M."/>
            <person name="Pursley I."/>
            <person name="Horton D.L."/>
            <person name="Alikhan N.F."/>
            <person name="Baker D."/>
            <person name="Gharbi K."/>
            <person name="Hall N."/>
            <person name="Watson M."/>
            <person name="Adriaenssens E.M."/>
            <person name="Foster-Nyarko E."/>
            <person name="Jarju S."/>
            <person name="Secka A."/>
            <person name="Antonio M."/>
            <person name="Oren A."/>
            <person name="Chaudhuri R.R."/>
            <person name="La Ragione R."/>
            <person name="Hildebrand F."/>
            <person name="Pallen M.J."/>
        </authorList>
    </citation>
    <scope>NUCLEOTIDE SEQUENCE</scope>
    <source>
        <strain evidence="2">ChiGjej3B3-5194</strain>
    </source>
</reference>
<dbReference type="InterPro" id="IPR007844">
    <property type="entry name" value="AsmA"/>
</dbReference>
<evidence type="ECO:0000259" key="1">
    <source>
        <dbReference type="Pfam" id="PF05170"/>
    </source>
</evidence>
<dbReference type="EMBL" id="DVJI01000013">
    <property type="protein sequence ID" value="HIS71193.1"/>
    <property type="molecule type" value="Genomic_DNA"/>
</dbReference>
<gene>
    <name evidence="2" type="ORF">IAD02_04395</name>
</gene>